<gene>
    <name evidence="1" type="ORF">Pla52o_45300</name>
</gene>
<dbReference type="OrthoDB" id="291353at2"/>
<dbReference type="AlphaFoldDB" id="A0A5C6CB49"/>
<dbReference type="RefSeq" id="WP_146596553.1">
    <property type="nucleotide sequence ID" value="NZ_SJPT01000008.1"/>
</dbReference>
<dbReference type="Proteomes" id="UP000316304">
    <property type="component" value="Unassembled WGS sequence"/>
</dbReference>
<proteinExistence type="predicted"/>
<sequence>MQRSIKTAIRNFFAQTSDPRNKDAMSMTLHDCIRLVKPQQPNETIRSAERVETPATKMKWNQGMVARLLMGL</sequence>
<accession>A0A5C6CB49</accession>
<dbReference type="EMBL" id="SJPT01000008">
    <property type="protein sequence ID" value="TWU20651.1"/>
    <property type="molecule type" value="Genomic_DNA"/>
</dbReference>
<name>A0A5C6CB49_9BACT</name>
<comment type="caution">
    <text evidence="1">The sequence shown here is derived from an EMBL/GenBank/DDBJ whole genome shotgun (WGS) entry which is preliminary data.</text>
</comment>
<protein>
    <submittedName>
        <fullName evidence="1">Uncharacterized protein</fullName>
    </submittedName>
</protein>
<reference evidence="1 2" key="1">
    <citation type="submission" date="2019-02" db="EMBL/GenBank/DDBJ databases">
        <title>Deep-cultivation of Planctomycetes and their phenomic and genomic characterization uncovers novel biology.</title>
        <authorList>
            <person name="Wiegand S."/>
            <person name="Jogler M."/>
            <person name="Boedeker C."/>
            <person name="Pinto D."/>
            <person name="Vollmers J."/>
            <person name="Rivas-Marin E."/>
            <person name="Kohn T."/>
            <person name="Peeters S.H."/>
            <person name="Heuer A."/>
            <person name="Rast P."/>
            <person name="Oberbeckmann S."/>
            <person name="Bunk B."/>
            <person name="Jeske O."/>
            <person name="Meyerdierks A."/>
            <person name="Storesund J.E."/>
            <person name="Kallscheuer N."/>
            <person name="Luecker S."/>
            <person name="Lage O.M."/>
            <person name="Pohl T."/>
            <person name="Merkel B.J."/>
            <person name="Hornburger P."/>
            <person name="Mueller R.-W."/>
            <person name="Bruemmer F."/>
            <person name="Labrenz M."/>
            <person name="Spormann A.M."/>
            <person name="Op Den Camp H."/>
            <person name="Overmann J."/>
            <person name="Amann R."/>
            <person name="Jetten M.S.M."/>
            <person name="Mascher T."/>
            <person name="Medema M.H."/>
            <person name="Devos D.P."/>
            <person name="Kaster A.-K."/>
            <person name="Ovreas L."/>
            <person name="Rohde M."/>
            <person name="Galperin M.Y."/>
            <person name="Jogler C."/>
        </authorList>
    </citation>
    <scope>NUCLEOTIDE SEQUENCE [LARGE SCALE GENOMIC DNA]</scope>
    <source>
        <strain evidence="1 2">Pla52o</strain>
    </source>
</reference>
<evidence type="ECO:0000313" key="1">
    <source>
        <dbReference type="EMBL" id="TWU20651.1"/>
    </source>
</evidence>
<organism evidence="1 2">
    <name type="scientific">Novipirellula galeiformis</name>
    <dbReference type="NCBI Taxonomy" id="2528004"/>
    <lineage>
        <taxon>Bacteria</taxon>
        <taxon>Pseudomonadati</taxon>
        <taxon>Planctomycetota</taxon>
        <taxon>Planctomycetia</taxon>
        <taxon>Pirellulales</taxon>
        <taxon>Pirellulaceae</taxon>
        <taxon>Novipirellula</taxon>
    </lineage>
</organism>
<evidence type="ECO:0000313" key="2">
    <source>
        <dbReference type="Proteomes" id="UP000316304"/>
    </source>
</evidence>
<keyword evidence="2" id="KW-1185">Reference proteome</keyword>